<feature type="active site" description="Nucleophile" evidence="4">
    <location>
        <position position="410"/>
    </location>
</feature>
<dbReference type="InterPro" id="IPR002792">
    <property type="entry name" value="TRAM_dom"/>
</dbReference>
<name>A0A928KY04_9FIRM</name>
<dbReference type="CDD" id="cd02440">
    <property type="entry name" value="AdoMet_MTases"/>
    <property type="match status" value="1"/>
</dbReference>
<dbReference type="InterPro" id="IPR029063">
    <property type="entry name" value="SAM-dependent_MTases_sf"/>
</dbReference>
<comment type="similarity">
    <text evidence="4">Belongs to the class I-like SAM-binding methyltransferase superfamily. RNA M5U methyltransferase family.</text>
</comment>
<dbReference type="Pfam" id="PF01938">
    <property type="entry name" value="TRAM"/>
    <property type="match status" value="1"/>
</dbReference>
<dbReference type="GO" id="GO:0070041">
    <property type="term" value="F:rRNA (uridine-C5-)-methyltransferase activity"/>
    <property type="evidence" value="ECO:0007669"/>
    <property type="project" value="TreeGrafter"/>
</dbReference>
<feature type="domain" description="TRAM" evidence="6">
    <location>
        <begin position="2"/>
        <end position="60"/>
    </location>
</feature>
<dbReference type="EMBL" id="SVNY01000004">
    <property type="protein sequence ID" value="MBE6833709.1"/>
    <property type="molecule type" value="Genomic_DNA"/>
</dbReference>
<dbReference type="GO" id="GO:0070475">
    <property type="term" value="P:rRNA base methylation"/>
    <property type="evidence" value="ECO:0007669"/>
    <property type="project" value="TreeGrafter"/>
</dbReference>
<feature type="binding site" evidence="4">
    <location>
        <position position="285"/>
    </location>
    <ligand>
        <name>S-adenosyl-L-methionine</name>
        <dbReference type="ChEBI" id="CHEBI:59789"/>
    </ligand>
</feature>
<dbReference type="AlphaFoldDB" id="A0A928KY04"/>
<keyword evidence="3 4" id="KW-0949">S-adenosyl-L-methionine</keyword>
<dbReference type="NCBIfam" id="TIGR00479">
    <property type="entry name" value="rumA"/>
    <property type="match status" value="1"/>
</dbReference>
<dbReference type="RefSeq" id="WP_020073651.1">
    <property type="nucleotide sequence ID" value="NZ_SVNY01000004.1"/>
</dbReference>
<dbReference type="Gene3D" id="2.40.50.140">
    <property type="entry name" value="Nucleic acid-binding proteins"/>
    <property type="match status" value="1"/>
</dbReference>
<dbReference type="Pfam" id="PF05958">
    <property type="entry name" value="tRNA_U5-meth_tr"/>
    <property type="match status" value="1"/>
</dbReference>
<organism evidence="7 8">
    <name type="scientific">Faecalispora sporosphaeroides</name>
    <dbReference type="NCBI Taxonomy" id="1549"/>
    <lineage>
        <taxon>Bacteria</taxon>
        <taxon>Bacillati</taxon>
        <taxon>Bacillota</taxon>
        <taxon>Clostridia</taxon>
        <taxon>Eubacteriales</taxon>
        <taxon>Oscillospiraceae</taxon>
        <taxon>Faecalispora</taxon>
    </lineage>
</organism>
<evidence type="ECO:0000256" key="2">
    <source>
        <dbReference type="ARBA" id="ARBA00022679"/>
    </source>
</evidence>
<dbReference type="SUPFAM" id="SSF50249">
    <property type="entry name" value="Nucleic acid-binding proteins"/>
    <property type="match status" value="1"/>
</dbReference>
<dbReference type="Gene3D" id="3.40.50.150">
    <property type="entry name" value="Vaccinia Virus protein VP39"/>
    <property type="match status" value="1"/>
</dbReference>
<feature type="binding site" evidence="4">
    <location>
        <position position="383"/>
    </location>
    <ligand>
        <name>S-adenosyl-L-methionine</name>
        <dbReference type="ChEBI" id="CHEBI:59789"/>
    </ligand>
</feature>
<feature type="binding site" evidence="4">
    <location>
        <position position="314"/>
    </location>
    <ligand>
        <name>S-adenosyl-L-methionine</name>
        <dbReference type="ChEBI" id="CHEBI:59789"/>
    </ligand>
</feature>
<dbReference type="PANTHER" id="PTHR11061:SF30">
    <property type="entry name" value="TRNA (URACIL(54)-C(5))-METHYLTRANSFERASE"/>
    <property type="match status" value="1"/>
</dbReference>
<keyword evidence="1 4" id="KW-0489">Methyltransferase</keyword>
<protein>
    <submittedName>
        <fullName evidence="7">23S rRNA (Uracil(1939)-C(5))-methyltransferase RlmD</fullName>
        <ecNumber evidence="7">2.1.1.190</ecNumber>
    </submittedName>
</protein>
<accession>A0A928KY04</accession>
<reference evidence="7" key="1">
    <citation type="submission" date="2019-04" db="EMBL/GenBank/DDBJ databases">
        <title>Evolution of Biomass-Degrading Anaerobic Consortia Revealed by Metagenomics.</title>
        <authorList>
            <person name="Peng X."/>
        </authorList>
    </citation>
    <scope>NUCLEOTIDE SEQUENCE</scope>
    <source>
        <strain evidence="7">SIG551</strain>
    </source>
</reference>
<dbReference type="Gene3D" id="2.40.50.1070">
    <property type="match status" value="1"/>
</dbReference>
<evidence type="ECO:0000259" key="6">
    <source>
        <dbReference type="PROSITE" id="PS50926"/>
    </source>
</evidence>
<dbReference type="InterPro" id="IPR012340">
    <property type="entry name" value="NA-bd_OB-fold"/>
</dbReference>
<evidence type="ECO:0000313" key="7">
    <source>
        <dbReference type="EMBL" id="MBE6833709.1"/>
    </source>
</evidence>
<dbReference type="InterPro" id="IPR010280">
    <property type="entry name" value="U5_MeTrfase_fam"/>
</dbReference>
<dbReference type="Proteomes" id="UP000754750">
    <property type="component" value="Unassembled WGS sequence"/>
</dbReference>
<dbReference type="PROSITE" id="PS50926">
    <property type="entry name" value="TRAM"/>
    <property type="match status" value="1"/>
</dbReference>
<evidence type="ECO:0000256" key="1">
    <source>
        <dbReference type="ARBA" id="ARBA00022603"/>
    </source>
</evidence>
<feature type="binding site" evidence="4">
    <location>
        <position position="335"/>
    </location>
    <ligand>
        <name>S-adenosyl-L-methionine</name>
        <dbReference type="ChEBI" id="CHEBI:59789"/>
    </ligand>
</feature>
<evidence type="ECO:0000256" key="5">
    <source>
        <dbReference type="PROSITE-ProRule" id="PRU10015"/>
    </source>
</evidence>
<dbReference type="FunFam" id="3.40.50.150:FF:000009">
    <property type="entry name" value="23S rRNA (Uracil(1939)-C(5))-methyltransferase RlmD"/>
    <property type="match status" value="1"/>
</dbReference>
<gene>
    <name evidence="7" type="primary">rlmD</name>
    <name evidence="7" type="ORF">E7512_09045</name>
</gene>
<dbReference type="PROSITE" id="PS01230">
    <property type="entry name" value="TRMA_1"/>
    <property type="match status" value="1"/>
</dbReference>
<dbReference type="FunFam" id="2.40.50.1070:FF:000003">
    <property type="entry name" value="23S rRNA (Uracil-5-)-methyltransferase RumA"/>
    <property type="match status" value="1"/>
</dbReference>
<dbReference type="PROSITE" id="PS51687">
    <property type="entry name" value="SAM_MT_RNA_M5U"/>
    <property type="match status" value="1"/>
</dbReference>
<evidence type="ECO:0000256" key="3">
    <source>
        <dbReference type="ARBA" id="ARBA00022691"/>
    </source>
</evidence>
<sequence length="455" mass="49649">MLLKKNEIVEIEITGMTAEGSGVGRAEGIAVFVPGAAAGDRLRVRILKTAKTYAFGRIEEILEPSPERIESDCPCSAQCGGCAFRHITYAGELRAKESRVRDAIERIGGLPDADIRPILGAEHVDGYRNKAQIPIGQDKQGNLIAGFYASHSHRIVGCDRCALQPKPFGQALDAFLEWARQSGESAYDEATHKGKLRHLYLRMAEGTGEVMVCAVVNGNGLKGEDSLAALLRERVDGLTSVLINSNREDTNVVLGRHFRTVWGQDFLTDRMCGLRFQISPLSFYQVNHAQAERLYALAGEYAGLTGRETVLDLYCGTGTIGLSMANRAGRVIGIEAVEQAVENARENAALNHIENAEFLCMDAVEAAQQLAQRGERPDVVVLDPPRKGCAPELIRTVADMAPSRIVYVSCDPATLARDLKLFRTFGYSAGPITPVDLFPRTKHVETIVLIQRADT</sequence>
<dbReference type="PANTHER" id="PTHR11061">
    <property type="entry name" value="RNA M5U METHYLTRANSFERASE"/>
    <property type="match status" value="1"/>
</dbReference>
<feature type="active site" evidence="5">
    <location>
        <position position="410"/>
    </location>
</feature>
<proteinExistence type="inferred from homology"/>
<comment type="caution">
    <text evidence="7">The sequence shown here is derived from an EMBL/GenBank/DDBJ whole genome shotgun (WGS) entry which is preliminary data.</text>
</comment>
<keyword evidence="2 4" id="KW-0808">Transferase</keyword>
<evidence type="ECO:0000256" key="4">
    <source>
        <dbReference type="PROSITE-ProRule" id="PRU01024"/>
    </source>
</evidence>
<dbReference type="InterPro" id="IPR030390">
    <property type="entry name" value="MeTrfase_TrmA_AS"/>
</dbReference>
<dbReference type="EC" id="2.1.1.190" evidence="7"/>
<dbReference type="SUPFAM" id="SSF53335">
    <property type="entry name" value="S-adenosyl-L-methionine-dependent methyltransferases"/>
    <property type="match status" value="1"/>
</dbReference>
<evidence type="ECO:0000313" key="8">
    <source>
        <dbReference type="Proteomes" id="UP000754750"/>
    </source>
</evidence>